<evidence type="ECO:0000256" key="9">
    <source>
        <dbReference type="ARBA" id="ARBA00023136"/>
    </source>
</evidence>
<dbReference type="Pfam" id="PF05680">
    <property type="entry name" value="ATP-synt_E"/>
    <property type="match status" value="1"/>
</dbReference>
<evidence type="ECO:0000256" key="8">
    <source>
        <dbReference type="ARBA" id="ARBA00023128"/>
    </source>
</evidence>
<evidence type="ECO:0000313" key="14">
    <source>
        <dbReference type="Proteomes" id="UP000092583"/>
    </source>
</evidence>
<evidence type="ECO:0000313" key="13">
    <source>
        <dbReference type="EMBL" id="OCF62182.1"/>
    </source>
</evidence>
<evidence type="ECO:0000256" key="12">
    <source>
        <dbReference type="SAM" id="MobiDB-lite"/>
    </source>
</evidence>
<keyword evidence="7 11" id="KW-0406">Ion transport</keyword>
<accession>A0A1B9J316</accession>
<dbReference type="AlphaFoldDB" id="A0A1B9J316"/>
<feature type="compositionally biased region" description="Polar residues" evidence="12">
    <location>
        <begin position="1"/>
        <end position="19"/>
    </location>
</feature>
<gene>
    <name evidence="13" type="ORF">L486_01849</name>
</gene>
<keyword evidence="3 11" id="KW-0813">Transport</keyword>
<dbReference type="InterPro" id="IPR008386">
    <property type="entry name" value="ATP_synth_F0_esu_mt"/>
</dbReference>
<dbReference type="EMBL" id="KI669459">
    <property type="protein sequence ID" value="OCF62182.1"/>
    <property type="molecule type" value="Genomic_DNA"/>
</dbReference>
<evidence type="ECO:0000256" key="2">
    <source>
        <dbReference type="ARBA" id="ARBA00007333"/>
    </source>
</evidence>
<keyword evidence="9" id="KW-0472">Membrane</keyword>
<reference evidence="13 14" key="1">
    <citation type="submission" date="2013-07" db="EMBL/GenBank/DDBJ databases">
        <title>The Genome Sequence of Kwoniella mangroviensis CBS10435.</title>
        <authorList>
            <consortium name="The Broad Institute Genome Sequencing Platform"/>
            <person name="Cuomo C."/>
            <person name="Litvintseva A."/>
            <person name="Chen Y."/>
            <person name="Heitman J."/>
            <person name="Sun S."/>
            <person name="Springer D."/>
            <person name="Dromer F."/>
            <person name="Young S.K."/>
            <person name="Zeng Q."/>
            <person name="Gargeya S."/>
            <person name="Fitzgerald M."/>
            <person name="Abouelleil A."/>
            <person name="Alvarado L."/>
            <person name="Berlin A.M."/>
            <person name="Chapman S.B."/>
            <person name="Dewar J."/>
            <person name="Goldberg J."/>
            <person name="Griggs A."/>
            <person name="Gujja S."/>
            <person name="Hansen M."/>
            <person name="Howarth C."/>
            <person name="Imamovic A."/>
            <person name="Larimer J."/>
            <person name="McCowan C."/>
            <person name="Murphy C."/>
            <person name="Pearson M."/>
            <person name="Priest M."/>
            <person name="Roberts A."/>
            <person name="Saif S."/>
            <person name="Shea T."/>
            <person name="Sykes S."/>
            <person name="Wortman J."/>
            <person name="Nusbaum C."/>
            <person name="Birren B."/>
        </authorList>
    </citation>
    <scope>NUCLEOTIDE SEQUENCE [LARGE SCALE GENOMIC DNA]</scope>
    <source>
        <strain evidence="13 14">CBS 10435</strain>
    </source>
</reference>
<comment type="function">
    <text evidence="11">Subunit e, of the mitochondrial membrane ATP synthase complex (F(1)F(0) ATP synthase or Complex V) that produces ATP from ADP in the presence of a proton gradient across the membrane which is generated by electron transport complexes of the respiratory chain. ATP synthase complex consist of a soluble F(1) head domain - the catalytic core - and a membrane F(1) domain - the membrane proton channel. These two domains are linked by a central stalk rotating inside the F(1) region and a stationary peripheral stalk. During catalysis, ATP synthesis in the catalytic domain of F(1) is coupled via a rotary mechanism of the central stalk subunits to proton translocation. In vivo, can only synthesize ATP although its ATP hydrolase activity can be activated artificially in vitro. Part of the complex F(0) domain.</text>
</comment>
<evidence type="ECO:0000256" key="10">
    <source>
        <dbReference type="ARBA" id="ARBA00023310"/>
    </source>
</evidence>
<comment type="similarity">
    <text evidence="2 11">Belongs to the ATPase e subunit family.</text>
</comment>
<evidence type="ECO:0000256" key="6">
    <source>
        <dbReference type="ARBA" id="ARBA00022792"/>
    </source>
</evidence>
<feature type="region of interest" description="Disordered" evidence="12">
    <location>
        <begin position="1"/>
        <end position="32"/>
    </location>
</feature>
<comment type="subunit">
    <text evidence="11">F-type ATPases have 2 components, CF(1) - the catalytic core - and CF(0) - the membrane proton channel. CF(1) and CF(0) have multiple subunits.</text>
</comment>
<organism evidence="13 14">
    <name type="scientific">Kwoniella mangroviensis CBS 10435</name>
    <dbReference type="NCBI Taxonomy" id="1331196"/>
    <lineage>
        <taxon>Eukaryota</taxon>
        <taxon>Fungi</taxon>
        <taxon>Dikarya</taxon>
        <taxon>Basidiomycota</taxon>
        <taxon>Agaricomycotina</taxon>
        <taxon>Tremellomycetes</taxon>
        <taxon>Tremellales</taxon>
        <taxon>Cryptococcaceae</taxon>
        <taxon>Kwoniella</taxon>
    </lineage>
</organism>
<dbReference type="GO" id="GO:0015078">
    <property type="term" value="F:proton transmembrane transporter activity"/>
    <property type="evidence" value="ECO:0007669"/>
    <property type="project" value="InterPro"/>
</dbReference>
<evidence type="ECO:0000256" key="7">
    <source>
        <dbReference type="ARBA" id="ARBA00023065"/>
    </source>
</evidence>
<evidence type="ECO:0000256" key="1">
    <source>
        <dbReference type="ARBA" id="ARBA00004273"/>
    </source>
</evidence>
<proteinExistence type="inferred from homology"/>
<dbReference type="STRING" id="1331196.A0A1B9J316"/>
<protein>
    <recommendedName>
        <fullName evidence="11">ATP synthase F(0) complex subunit e, mitochondrial</fullName>
    </recommendedName>
</protein>
<dbReference type="GO" id="GO:0005743">
    <property type="term" value="C:mitochondrial inner membrane"/>
    <property type="evidence" value="ECO:0007669"/>
    <property type="project" value="UniProtKB-SubCell"/>
</dbReference>
<evidence type="ECO:0000256" key="3">
    <source>
        <dbReference type="ARBA" id="ARBA00022448"/>
    </source>
</evidence>
<sequence>MATPTTNVSITSKMTGSSVKTRDGEEGAQNHTRSAKGMKEFMDGLGLQDGDEKELLLIRNTHGQQVVRWSALIGGIFYGIVHQSTVQSQYDEKKAAHAVSHRAHLIEEAKKAYAAKKAEKTGGSGLITDPENPKFDLEKVIESWTKDS</sequence>
<keyword evidence="8 11" id="KW-0496">Mitochondrion</keyword>
<dbReference type="GO" id="GO:0015986">
    <property type="term" value="P:proton motive force-driven ATP synthesis"/>
    <property type="evidence" value="ECO:0007669"/>
    <property type="project" value="InterPro"/>
</dbReference>
<evidence type="ECO:0000256" key="11">
    <source>
        <dbReference type="RuleBase" id="RU367005"/>
    </source>
</evidence>
<dbReference type="GO" id="GO:0045259">
    <property type="term" value="C:proton-transporting ATP synthase complex"/>
    <property type="evidence" value="ECO:0007669"/>
    <property type="project" value="UniProtKB-UniRule"/>
</dbReference>
<keyword evidence="10 11" id="KW-0066">ATP synthesis</keyword>
<dbReference type="Proteomes" id="UP000092583">
    <property type="component" value="Unassembled WGS sequence"/>
</dbReference>
<evidence type="ECO:0000256" key="5">
    <source>
        <dbReference type="ARBA" id="ARBA00022781"/>
    </source>
</evidence>
<keyword evidence="6 11" id="KW-0999">Mitochondrion inner membrane</keyword>
<reference evidence="14" key="2">
    <citation type="submission" date="2013-12" db="EMBL/GenBank/DDBJ databases">
        <title>Evolution of pathogenesis and genome organization in the Tremellales.</title>
        <authorList>
            <person name="Cuomo C."/>
            <person name="Litvintseva A."/>
            <person name="Heitman J."/>
            <person name="Chen Y."/>
            <person name="Sun S."/>
            <person name="Springer D."/>
            <person name="Dromer F."/>
            <person name="Young S."/>
            <person name="Zeng Q."/>
            <person name="Chapman S."/>
            <person name="Gujja S."/>
            <person name="Saif S."/>
            <person name="Birren B."/>
        </authorList>
    </citation>
    <scope>NUCLEOTIDE SEQUENCE [LARGE SCALE GENOMIC DNA]</scope>
    <source>
        <strain evidence="14">CBS 10435</strain>
    </source>
</reference>
<comment type="subcellular location">
    <subcellularLocation>
        <location evidence="1 11">Mitochondrion inner membrane</location>
    </subcellularLocation>
</comment>
<keyword evidence="14" id="KW-1185">Reference proteome</keyword>
<evidence type="ECO:0000256" key="4">
    <source>
        <dbReference type="ARBA" id="ARBA00022547"/>
    </source>
</evidence>
<keyword evidence="4 11" id="KW-0138">CF(0)</keyword>
<name>A0A1B9J316_9TREE</name>
<keyword evidence="5 11" id="KW-0375">Hydrogen ion transport</keyword>
<dbReference type="OrthoDB" id="2125027at2759"/>